<name>A0A0H5PWF3_9ZZZZ</name>
<sequence length="407" mass="46794">MSPEARKRVVSMIKDAVDQGLCVKKATSLVGISDSTYYIWKEEPELVDKRTKHHRTKRERVVTNPQTKMAIPQEVREKIIAQLRDPQMAHLSPRHIQIWSTFNSGVHLASVRTYQRIAKEIGRTFKKSHKRSGFMVNPDGKIVVRRRSCRADRPNQVYMWDISYLKNKNGKKIYLFLVEDLYSRKIVGAEFFESQTAENAVKFFKRILKENGITKGHKLVVHSDNGPAMRSMPLIKLFEEYGILLSLSRPHISNDNPFIESLFRTLKHAYGCNVRHVITVDECNKVLAKIVHSYNFERPHSSIGYVTPGIRHEGIDKENEFLNTLKKAQEAHFIAHENRYIGKKMRKYERVGAQFLNPDLGVRVINGIEEVPASGFLSRWASLMLKNGSLVMATHKPSDKNSDFAPL</sequence>
<dbReference type="AlphaFoldDB" id="A0A0H5PWF3"/>
<dbReference type="InterPro" id="IPR001584">
    <property type="entry name" value="Integrase_cat-core"/>
</dbReference>
<dbReference type="NCBIfam" id="NF033516">
    <property type="entry name" value="transpos_IS3"/>
    <property type="match status" value="1"/>
</dbReference>
<dbReference type="Gene3D" id="3.30.420.10">
    <property type="entry name" value="Ribonuclease H-like superfamily/Ribonuclease H"/>
    <property type="match status" value="1"/>
</dbReference>
<dbReference type="Pfam" id="PF00665">
    <property type="entry name" value="rve"/>
    <property type="match status" value="1"/>
</dbReference>
<dbReference type="InterPro" id="IPR048020">
    <property type="entry name" value="Transpos_IS3"/>
</dbReference>
<dbReference type="PROSITE" id="PS50994">
    <property type="entry name" value="INTEGRASE"/>
    <property type="match status" value="1"/>
</dbReference>
<dbReference type="InterPro" id="IPR050900">
    <property type="entry name" value="Transposase_IS3/IS150/IS904"/>
</dbReference>
<reference evidence="2" key="2">
    <citation type="submission" date="2015-07" db="EMBL/GenBank/DDBJ databases">
        <title>Plasmids, circular viruses and viroids from rat gut.</title>
        <authorList>
            <person name="Jorgensen T.J."/>
            <person name="Hansen M.A."/>
            <person name="Xu Z."/>
            <person name="Tabak M.A."/>
            <person name="Sorensen S.J."/>
            <person name="Hansen L.H."/>
        </authorList>
    </citation>
    <scope>NUCLEOTIDE SEQUENCE</scope>
    <source>
        <strain evidence="2">RGRH0099</strain>
    </source>
</reference>
<dbReference type="SUPFAM" id="SSF53098">
    <property type="entry name" value="Ribonuclease H-like"/>
    <property type="match status" value="1"/>
</dbReference>
<protein>
    <recommendedName>
        <fullName evidence="1">Integrase catalytic domain-containing protein</fullName>
    </recommendedName>
</protein>
<reference evidence="2" key="1">
    <citation type="submission" date="2015-06" db="EMBL/GenBank/DDBJ databases">
        <authorList>
            <person name="Joergensen T."/>
        </authorList>
    </citation>
    <scope>NUCLEOTIDE SEQUENCE</scope>
    <source>
        <strain evidence="2">RGRH0099</strain>
    </source>
</reference>
<proteinExistence type="predicted"/>
<dbReference type="GO" id="GO:0015074">
    <property type="term" value="P:DNA integration"/>
    <property type="evidence" value="ECO:0007669"/>
    <property type="project" value="InterPro"/>
</dbReference>
<dbReference type="EMBL" id="LN852789">
    <property type="protein sequence ID" value="CRY93903.1"/>
    <property type="molecule type" value="Genomic_DNA"/>
</dbReference>
<organism evidence="2">
    <name type="scientific">uncultured prokaryote</name>
    <dbReference type="NCBI Taxonomy" id="198431"/>
    <lineage>
        <taxon>unclassified sequences</taxon>
        <taxon>environmental samples</taxon>
    </lineage>
</organism>
<dbReference type="GO" id="GO:0003676">
    <property type="term" value="F:nucleic acid binding"/>
    <property type="evidence" value="ECO:0007669"/>
    <property type="project" value="InterPro"/>
</dbReference>
<evidence type="ECO:0000259" key="1">
    <source>
        <dbReference type="PROSITE" id="PS50994"/>
    </source>
</evidence>
<evidence type="ECO:0000313" key="2">
    <source>
        <dbReference type="EMBL" id="CRY93903.1"/>
    </source>
</evidence>
<feature type="domain" description="Integrase catalytic" evidence="1">
    <location>
        <begin position="150"/>
        <end position="316"/>
    </location>
</feature>
<dbReference type="InterPro" id="IPR036397">
    <property type="entry name" value="RNaseH_sf"/>
</dbReference>
<dbReference type="InterPro" id="IPR012337">
    <property type="entry name" value="RNaseH-like_sf"/>
</dbReference>
<accession>A0A0H5PWF3</accession>
<dbReference type="PANTHER" id="PTHR46889:SF5">
    <property type="entry name" value="INTEGRASE PROTEIN"/>
    <property type="match status" value="1"/>
</dbReference>
<dbReference type="PANTHER" id="PTHR46889">
    <property type="entry name" value="TRANSPOSASE INSF FOR INSERTION SEQUENCE IS3B-RELATED"/>
    <property type="match status" value="1"/>
</dbReference>